<organism evidence="1 2">
    <name type="scientific">Polyplosphaeria fusca</name>
    <dbReference type="NCBI Taxonomy" id="682080"/>
    <lineage>
        <taxon>Eukaryota</taxon>
        <taxon>Fungi</taxon>
        <taxon>Dikarya</taxon>
        <taxon>Ascomycota</taxon>
        <taxon>Pezizomycotina</taxon>
        <taxon>Dothideomycetes</taxon>
        <taxon>Pleosporomycetidae</taxon>
        <taxon>Pleosporales</taxon>
        <taxon>Tetraplosphaeriaceae</taxon>
        <taxon>Polyplosphaeria</taxon>
    </lineage>
</organism>
<comment type="caution">
    <text evidence="1">The sequence shown here is derived from an EMBL/GenBank/DDBJ whole genome shotgun (WGS) entry which is preliminary data.</text>
</comment>
<evidence type="ECO:0000313" key="2">
    <source>
        <dbReference type="Proteomes" id="UP000799444"/>
    </source>
</evidence>
<keyword evidence="2" id="KW-1185">Reference proteome</keyword>
<protein>
    <submittedName>
        <fullName evidence="1">Uncharacterized protein</fullName>
    </submittedName>
</protein>
<evidence type="ECO:0000313" key="1">
    <source>
        <dbReference type="EMBL" id="KAF2740997.1"/>
    </source>
</evidence>
<dbReference type="EMBL" id="ML996098">
    <property type="protein sequence ID" value="KAF2740997.1"/>
    <property type="molecule type" value="Genomic_DNA"/>
</dbReference>
<dbReference type="AlphaFoldDB" id="A0A9P4V5T1"/>
<reference evidence="1" key="1">
    <citation type="journal article" date="2020" name="Stud. Mycol.">
        <title>101 Dothideomycetes genomes: a test case for predicting lifestyles and emergence of pathogens.</title>
        <authorList>
            <person name="Haridas S."/>
            <person name="Albert R."/>
            <person name="Binder M."/>
            <person name="Bloem J."/>
            <person name="Labutti K."/>
            <person name="Salamov A."/>
            <person name="Andreopoulos B."/>
            <person name="Baker S."/>
            <person name="Barry K."/>
            <person name="Bills G."/>
            <person name="Bluhm B."/>
            <person name="Cannon C."/>
            <person name="Castanera R."/>
            <person name="Culley D."/>
            <person name="Daum C."/>
            <person name="Ezra D."/>
            <person name="Gonzalez J."/>
            <person name="Henrissat B."/>
            <person name="Kuo A."/>
            <person name="Liang C."/>
            <person name="Lipzen A."/>
            <person name="Lutzoni F."/>
            <person name="Magnuson J."/>
            <person name="Mondo S."/>
            <person name="Nolan M."/>
            <person name="Ohm R."/>
            <person name="Pangilinan J."/>
            <person name="Park H.-J."/>
            <person name="Ramirez L."/>
            <person name="Alfaro M."/>
            <person name="Sun H."/>
            <person name="Tritt A."/>
            <person name="Yoshinaga Y."/>
            <person name="Zwiers L.-H."/>
            <person name="Turgeon B."/>
            <person name="Goodwin S."/>
            <person name="Spatafora J."/>
            <person name="Crous P."/>
            <person name="Grigoriev I."/>
        </authorList>
    </citation>
    <scope>NUCLEOTIDE SEQUENCE</scope>
    <source>
        <strain evidence="1">CBS 125425</strain>
    </source>
</reference>
<gene>
    <name evidence="1" type="ORF">EJ04DRAFT_571734</name>
</gene>
<dbReference type="OrthoDB" id="3800738at2759"/>
<accession>A0A9P4V5T1</accession>
<proteinExistence type="predicted"/>
<sequence>MDSSPDAAQRVFSLPELLEPILFYAGVAKYGSNTRKTSKENANRMAEAKDFQRSQDAAAGMRFLLCSAKRVNSQWNAVIESSSMIQEALFLKWDKRNAAMFSRFNPLLVSTFTWGYFHDGTFPKEINREALACEGASWRRMYPVFPPVDTFETWETHMTGYWDYDTKGVIPEKLFEADGGLRMGLLFDLAEEWKDNTRESGFRVRWSGKIDLNDPAMLEQLDEREIEYAGYQPDQATQVAYFSDPITWFIDQSRLIERAHTTVALVDRARLTMEKTDRSPNLFRNAYAKLASNGKQWSLKDIERGESWRSK</sequence>
<dbReference type="Proteomes" id="UP000799444">
    <property type="component" value="Unassembled WGS sequence"/>
</dbReference>
<name>A0A9P4V5T1_9PLEO</name>